<feature type="domain" description="NAD(P)-binding" evidence="4">
    <location>
        <begin position="8"/>
        <end position="98"/>
    </location>
</feature>
<dbReference type="InterPro" id="IPR016040">
    <property type="entry name" value="NAD(P)-bd_dom"/>
</dbReference>
<dbReference type="InterPro" id="IPR051609">
    <property type="entry name" value="NmrA/Isoflavone_reductase-like"/>
</dbReference>
<comment type="caution">
    <text evidence="5">The sequence shown here is derived from an EMBL/GenBank/DDBJ whole genome shotgun (WGS) entry which is preliminary data.</text>
</comment>
<evidence type="ECO:0000256" key="1">
    <source>
        <dbReference type="ARBA" id="ARBA00005725"/>
    </source>
</evidence>
<organism evidence="5 6">
    <name type="scientific">Thelonectria olida</name>
    <dbReference type="NCBI Taxonomy" id="1576542"/>
    <lineage>
        <taxon>Eukaryota</taxon>
        <taxon>Fungi</taxon>
        <taxon>Dikarya</taxon>
        <taxon>Ascomycota</taxon>
        <taxon>Pezizomycotina</taxon>
        <taxon>Sordariomycetes</taxon>
        <taxon>Hypocreomycetidae</taxon>
        <taxon>Hypocreales</taxon>
        <taxon>Nectriaceae</taxon>
        <taxon>Thelonectria</taxon>
    </lineage>
</organism>
<gene>
    <name evidence="5" type="ORF">B0T10DRAFT_568905</name>
</gene>
<dbReference type="Proteomes" id="UP000777438">
    <property type="component" value="Unassembled WGS sequence"/>
</dbReference>
<dbReference type="InterPro" id="IPR036291">
    <property type="entry name" value="NAD(P)-bd_dom_sf"/>
</dbReference>
<evidence type="ECO:0000313" key="6">
    <source>
        <dbReference type="Proteomes" id="UP000777438"/>
    </source>
</evidence>
<name>A0A9P9AI80_9HYPO</name>
<evidence type="ECO:0000256" key="2">
    <source>
        <dbReference type="ARBA" id="ARBA00022857"/>
    </source>
</evidence>
<reference evidence="5 6" key="1">
    <citation type="journal article" date="2021" name="Nat. Commun.">
        <title>Genetic determinants of endophytism in the Arabidopsis root mycobiome.</title>
        <authorList>
            <person name="Mesny F."/>
            <person name="Miyauchi S."/>
            <person name="Thiergart T."/>
            <person name="Pickel B."/>
            <person name="Atanasova L."/>
            <person name="Karlsson M."/>
            <person name="Huettel B."/>
            <person name="Barry K.W."/>
            <person name="Haridas S."/>
            <person name="Chen C."/>
            <person name="Bauer D."/>
            <person name="Andreopoulos W."/>
            <person name="Pangilinan J."/>
            <person name="LaButti K."/>
            <person name="Riley R."/>
            <person name="Lipzen A."/>
            <person name="Clum A."/>
            <person name="Drula E."/>
            <person name="Henrissat B."/>
            <person name="Kohler A."/>
            <person name="Grigoriev I.V."/>
            <person name="Martin F.M."/>
            <person name="Hacquard S."/>
        </authorList>
    </citation>
    <scope>NUCLEOTIDE SEQUENCE [LARGE SCALE GENOMIC DNA]</scope>
    <source>
        <strain evidence="5 6">MPI-CAGE-CH-0241</strain>
    </source>
</reference>
<dbReference type="GO" id="GO:0016491">
    <property type="term" value="F:oxidoreductase activity"/>
    <property type="evidence" value="ECO:0007669"/>
    <property type="project" value="UniProtKB-KW"/>
</dbReference>
<dbReference type="OrthoDB" id="419598at2759"/>
<keyword evidence="2" id="KW-0521">NADP</keyword>
<keyword evidence="6" id="KW-1185">Reference proteome</keyword>
<protein>
    <recommendedName>
        <fullName evidence="4">NAD(P)-binding domain-containing protein</fullName>
    </recommendedName>
</protein>
<comment type="similarity">
    <text evidence="1">Belongs to the NmrA-type oxidoreductase family. Isoflavone reductase subfamily.</text>
</comment>
<dbReference type="EMBL" id="JAGPYM010000072">
    <property type="protein sequence ID" value="KAH6869437.1"/>
    <property type="molecule type" value="Genomic_DNA"/>
</dbReference>
<keyword evidence="3" id="KW-0560">Oxidoreductase</keyword>
<evidence type="ECO:0000256" key="3">
    <source>
        <dbReference type="ARBA" id="ARBA00023002"/>
    </source>
</evidence>
<evidence type="ECO:0000259" key="4">
    <source>
        <dbReference type="Pfam" id="PF13460"/>
    </source>
</evidence>
<dbReference type="AlphaFoldDB" id="A0A9P9AI80"/>
<dbReference type="Gene3D" id="3.40.50.720">
    <property type="entry name" value="NAD(P)-binding Rossmann-like Domain"/>
    <property type="match status" value="1"/>
</dbReference>
<dbReference type="SUPFAM" id="SSF51735">
    <property type="entry name" value="NAD(P)-binding Rossmann-fold domains"/>
    <property type="match status" value="1"/>
</dbReference>
<dbReference type="PANTHER" id="PTHR47706">
    <property type="entry name" value="NMRA-LIKE FAMILY PROTEIN"/>
    <property type="match status" value="1"/>
</dbReference>
<dbReference type="Pfam" id="PF13460">
    <property type="entry name" value="NAD_binding_10"/>
    <property type="match status" value="1"/>
</dbReference>
<accession>A0A9P9AI80</accession>
<proteinExistence type="inferred from homology"/>
<evidence type="ECO:0000313" key="5">
    <source>
        <dbReference type="EMBL" id="KAH6869437.1"/>
    </source>
</evidence>
<sequence>MGIVAIAGGTGGIGRALVEAILARGKHQVKPNQTMAAELGVPIIAVDYSSVDSLKDALEENEVDTLISALSTMPEEGVPPEVKMVRAAQASKHTRRFVPSNWAIPLTGK</sequence>
<dbReference type="PANTHER" id="PTHR47706:SF4">
    <property type="entry name" value="NMRA-LIKE DOMAIN-CONTAINING PROTEIN"/>
    <property type="match status" value="1"/>
</dbReference>